<dbReference type="GO" id="GO:0016020">
    <property type="term" value="C:membrane"/>
    <property type="evidence" value="ECO:0007669"/>
    <property type="project" value="UniProtKB-SubCell"/>
</dbReference>
<dbReference type="GO" id="GO:0022857">
    <property type="term" value="F:transmembrane transporter activity"/>
    <property type="evidence" value="ECO:0007669"/>
    <property type="project" value="InterPro"/>
</dbReference>
<feature type="transmembrane region" description="Helical" evidence="6">
    <location>
        <begin position="458"/>
        <end position="478"/>
    </location>
</feature>
<dbReference type="PROSITE" id="PS50850">
    <property type="entry name" value="MFS"/>
    <property type="match status" value="1"/>
</dbReference>
<dbReference type="InterPro" id="IPR011701">
    <property type="entry name" value="MFS"/>
</dbReference>
<dbReference type="PANTHER" id="PTHR43791:SF35">
    <property type="entry name" value="MAJOR FACILITATOR SUPERFAMILY (MFS) PROFILE DOMAIN-CONTAINING PROTEIN"/>
    <property type="match status" value="1"/>
</dbReference>
<feature type="transmembrane region" description="Helical" evidence="6">
    <location>
        <begin position="300"/>
        <end position="324"/>
    </location>
</feature>
<evidence type="ECO:0000256" key="5">
    <source>
        <dbReference type="ARBA" id="ARBA00023136"/>
    </source>
</evidence>
<dbReference type="AlphaFoldDB" id="A0A0D2AYV7"/>
<dbReference type="GeneID" id="27345398"/>
<protein>
    <recommendedName>
        <fullName evidence="7">Major facilitator superfamily (MFS) profile domain-containing protein</fullName>
    </recommendedName>
</protein>
<evidence type="ECO:0000256" key="2">
    <source>
        <dbReference type="ARBA" id="ARBA00022448"/>
    </source>
</evidence>
<keyword evidence="5 6" id="KW-0472">Membrane</keyword>
<evidence type="ECO:0000259" key="7">
    <source>
        <dbReference type="PROSITE" id="PS50850"/>
    </source>
</evidence>
<accession>A0A0D2AYV7</accession>
<dbReference type="InterPro" id="IPR036259">
    <property type="entry name" value="MFS_trans_sf"/>
</dbReference>
<organism evidence="8 9">
    <name type="scientific">Cladophialophora immunda</name>
    <dbReference type="NCBI Taxonomy" id="569365"/>
    <lineage>
        <taxon>Eukaryota</taxon>
        <taxon>Fungi</taxon>
        <taxon>Dikarya</taxon>
        <taxon>Ascomycota</taxon>
        <taxon>Pezizomycotina</taxon>
        <taxon>Eurotiomycetes</taxon>
        <taxon>Chaetothyriomycetidae</taxon>
        <taxon>Chaetothyriales</taxon>
        <taxon>Herpotrichiellaceae</taxon>
        <taxon>Cladophialophora</taxon>
    </lineage>
</organism>
<feature type="transmembrane region" description="Helical" evidence="6">
    <location>
        <begin position="336"/>
        <end position="358"/>
    </location>
</feature>
<feature type="transmembrane region" description="Helical" evidence="6">
    <location>
        <begin position="232"/>
        <end position="252"/>
    </location>
</feature>
<feature type="transmembrane region" description="Helical" evidence="6">
    <location>
        <begin position="108"/>
        <end position="127"/>
    </location>
</feature>
<dbReference type="Pfam" id="PF07690">
    <property type="entry name" value="MFS_1"/>
    <property type="match status" value="1"/>
</dbReference>
<keyword evidence="2" id="KW-0813">Transport</keyword>
<proteinExistence type="predicted"/>
<feature type="transmembrane region" description="Helical" evidence="6">
    <location>
        <begin position="72"/>
        <end position="96"/>
    </location>
</feature>
<feature type="transmembrane region" description="Helical" evidence="6">
    <location>
        <begin position="139"/>
        <end position="156"/>
    </location>
</feature>
<evidence type="ECO:0000313" key="8">
    <source>
        <dbReference type="EMBL" id="KIW30462.1"/>
    </source>
</evidence>
<dbReference type="InterPro" id="IPR020846">
    <property type="entry name" value="MFS_dom"/>
</dbReference>
<dbReference type="SUPFAM" id="SSF103473">
    <property type="entry name" value="MFS general substrate transporter"/>
    <property type="match status" value="1"/>
</dbReference>
<keyword evidence="4 6" id="KW-1133">Transmembrane helix</keyword>
<name>A0A0D2AYV7_9EURO</name>
<gene>
    <name evidence="8" type="ORF">PV07_06204</name>
</gene>
<dbReference type="VEuPathDB" id="FungiDB:PV07_06204"/>
<evidence type="ECO:0000256" key="3">
    <source>
        <dbReference type="ARBA" id="ARBA00022692"/>
    </source>
</evidence>
<dbReference type="Gene3D" id="1.20.1250.20">
    <property type="entry name" value="MFS general substrate transporter like domains"/>
    <property type="match status" value="2"/>
</dbReference>
<dbReference type="OrthoDB" id="6730379at2759"/>
<evidence type="ECO:0000256" key="4">
    <source>
        <dbReference type="ARBA" id="ARBA00022989"/>
    </source>
</evidence>
<dbReference type="HOGENOM" id="CLU_001265_0_5_1"/>
<feature type="transmembrane region" description="Helical" evidence="6">
    <location>
        <begin position="425"/>
        <end position="446"/>
    </location>
</feature>
<evidence type="ECO:0000256" key="1">
    <source>
        <dbReference type="ARBA" id="ARBA00004141"/>
    </source>
</evidence>
<reference evidence="8 9" key="1">
    <citation type="submission" date="2015-01" db="EMBL/GenBank/DDBJ databases">
        <title>The Genome Sequence of Cladophialophora immunda CBS83496.</title>
        <authorList>
            <consortium name="The Broad Institute Genomics Platform"/>
            <person name="Cuomo C."/>
            <person name="de Hoog S."/>
            <person name="Gorbushina A."/>
            <person name="Stielow B."/>
            <person name="Teixiera M."/>
            <person name="Abouelleil A."/>
            <person name="Chapman S.B."/>
            <person name="Priest M."/>
            <person name="Young S.K."/>
            <person name="Wortman J."/>
            <person name="Nusbaum C."/>
            <person name="Birren B."/>
        </authorList>
    </citation>
    <scope>NUCLEOTIDE SEQUENCE [LARGE SCALE GENOMIC DNA]</scope>
    <source>
        <strain evidence="8 9">CBS 83496</strain>
    </source>
</reference>
<keyword evidence="3 6" id="KW-0812">Transmembrane</keyword>
<evidence type="ECO:0000256" key="6">
    <source>
        <dbReference type="SAM" id="Phobius"/>
    </source>
</evidence>
<keyword evidence="9" id="KW-1185">Reference proteome</keyword>
<feature type="transmembrane region" description="Helical" evidence="6">
    <location>
        <begin position="391"/>
        <end position="413"/>
    </location>
</feature>
<feature type="transmembrane region" description="Helical" evidence="6">
    <location>
        <begin position="365"/>
        <end position="385"/>
    </location>
</feature>
<feature type="transmembrane region" description="Helical" evidence="6">
    <location>
        <begin position="200"/>
        <end position="220"/>
    </location>
</feature>
<feature type="domain" description="Major facilitator superfamily (MFS) profile" evidence="7">
    <location>
        <begin position="72"/>
        <end position="482"/>
    </location>
</feature>
<sequence length="542" mass="60465">MAAAATSTQAQGKNIGSVEMLENSDSARKTDFQVLDANPDVEVVKIFEQAHGSDIWDPEEEKALVRKIDRRLLWILCIVYPLQAYDKTVLGQTAIFGIVQDLHLTGNQYVMCSAFLYIGYFCGSYPASLLGQLYPVERVAACLILTWGLCLTLSIVCTDFQGLVTERVFLGFLEGGLSPLCMLIIGSWYTKSEQALRIGIWWCSSGYAGFFAPLINYGIGQIKGGSLKSWQYMFLFAGAFTMLWSFIVWFLLPGDPLRARGFDARERYIAIARLRTNNSGVRDQHWRKEQVMEAFQDVRFWLMFFIAFFVMVGSGAYTTMTPIIINSLGFDSLHSLLISCPTGIVIGTVELVGAYVTYRTQNLRCIMMVVFQIPVFVGGLLLWLLPRSQTGPLLFALYVIPCFGGTYCLALALTLANCGGYTKRTVFAAAIFTGYCCGSLAGPLTFKANDAPGYAPAFIFLVVATIMCVILTLTYRYVCKRDNRKRDAAGITEGFDHAYDDDMTDKLGTNKAVLRSEPTISLYLLRRKVCSVFQERLTTTYH</sequence>
<dbReference type="PANTHER" id="PTHR43791">
    <property type="entry name" value="PERMEASE-RELATED"/>
    <property type="match status" value="1"/>
</dbReference>
<feature type="transmembrane region" description="Helical" evidence="6">
    <location>
        <begin position="168"/>
        <end position="188"/>
    </location>
</feature>
<dbReference type="Proteomes" id="UP000054466">
    <property type="component" value="Unassembled WGS sequence"/>
</dbReference>
<dbReference type="EMBL" id="KN847042">
    <property type="protein sequence ID" value="KIW30462.1"/>
    <property type="molecule type" value="Genomic_DNA"/>
</dbReference>
<comment type="subcellular location">
    <subcellularLocation>
        <location evidence="1">Membrane</location>
        <topology evidence="1">Multi-pass membrane protein</topology>
    </subcellularLocation>
</comment>
<dbReference type="RefSeq" id="XP_016250678.1">
    <property type="nucleotide sequence ID" value="XM_016393159.1"/>
</dbReference>
<evidence type="ECO:0000313" key="9">
    <source>
        <dbReference type="Proteomes" id="UP000054466"/>
    </source>
</evidence>